<evidence type="ECO:0000256" key="7">
    <source>
        <dbReference type="ARBA" id="ARBA00022692"/>
    </source>
</evidence>
<name>A0A4R3LI94_9GAMM</name>
<protein>
    <recommendedName>
        <fullName evidence="3">Magnesium transport protein CorA</fullName>
    </recommendedName>
</protein>
<keyword evidence="7 13" id="KW-0812">Transmembrane</keyword>
<keyword evidence="11 13" id="KW-0472">Membrane</keyword>
<dbReference type="RefSeq" id="WP_123522023.1">
    <property type="nucleotide sequence ID" value="NZ_JBHLWF010000031.1"/>
</dbReference>
<dbReference type="InterPro" id="IPR045863">
    <property type="entry name" value="CorA_TM1_TM2"/>
</dbReference>
<reference evidence="14 15" key="1">
    <citation type="submission" date="2019-03" db="EMBL/GenBank/DDBJ databases">
        <title>Genomic Encyclopedia of Type Strains, Phase IV (KMG-IV): sequencing the most valuable type-strain genomes for metagenomic binning, comparative biology and taxonomic classification.</title>
        <authorList>
            <person name="Goeker M."/>
        </authorList>
    </citation>
    <scope>NUCLEOTIDE SEQUENCE [LARGE SCALE GENOMIC DNA]</scope>
    <source>
        <strain evidence="14 15">DSM 21944</strain>
    </source>
</reference>
<comment type="similarity">
    <text evidence="2">Belongs to the CorA metal ion transporter (MIT) (TC 1.A.35) family.</text>
</comment>
<dbReference type="PANTHER" id="PTHR47685">
    <property type="entry name" value="MAGNESIUM TRANSPORT PROTEIN CORA"/>
    <property type="match status" value="1"/>
</dbReference>
<dbReference type="PANTHER" id="PTHR47685:SF1">
    <property type="entry name" value="MAGNESIUM TRANSPORT PROTEIN CORA"/>
    <property type="match status" value="1"/>
</dbReference>
<dbReference type="InterPro" id="IPR002523">
    <property type="entry name" value="MgTranspt_CorA/ZnTranspt_ZntB"/>
</dbReference>
<dbReference type="InterPro" id="IPR045861">
    <property type="entry name" value="CorA_cytoplasmic_dom"/>
</dbReference>
<dbReference type="Proteomes" id="UP000294599">
    <property type="component" value="Unassembled WGS sequence"/>
</dbReference>
<keyword evidence="9 13" id="KW-1133">Transmembrane helix</keyword>
<accession>A0A4R3LI94</accession>
<keyword evidence="5" id="KW-1003">Cell membrane</keyword>
<evidence type="ECO:0000256" key="4">
    <source>
        <dbReference type="ARBA" id="ARBA00022448"/>
    </source>
</evidence>
<dbReference type="SUPFAM" id="SSF144083">
    <property type="entry name" value="Magnesium transport protein CorA, transmembrane region"/>
    <property type="match status" value="1"/>
</dbReference>
<dbReference type="EMBL" id="SMAF01000006">
    <property type="protein sequence ID" value="TCS99208.1"/>
    <property type="molecule type" value="Genomic_DNA"/>
</dbReference>
<gene>
    <name evidence="14" type="ORF">EDC25_10646</name>
</gene>
<dbReference type="GO" id="GO:0015099">
    <property type="term" value="F:nickel cation transmembrane transporter activity"/>
    <property type="evidence" value="ECO:0007669"/>
    <property type="project" value="TreeGrafter"/>
</dbReference>
<dbReference type="AlphaFoldDB" id="A0A4R3LI94"/>
<dbReference type="FunFam" id="1.20.58.340:FF:000001">
    <property type="entry name" value="Magnesium transport protein CorA"/>
    <property type="match status" value="1"/>
</dbReference>
<evidence type="ECO:0000313" key="14">
    <source>
        <dbReference type="EMBL" id="TCS99208.1"/>
    </source>
</evidence>
<dbReference type="OrthoDB" id="9803416at2"/>
<dbReference type="Gene3D" id="1.20.58.340">
    <property type="entry name" value="Magnesium transport protein CorA, transmembrane region"/>
    <property type="match status" value="2"/>
</dbReference>
<evidence type="ECO:0000256" key="6">
    <source>
        <dbReference type="ARBA" id="ARBA00022519"/>
    </source>
</evidence>
<comment type="catalytic activity">
    <reaction evidence="12">
        <text>Mg(2+)(in) = Mg(2+)(out)</text>
        <dbReference type="Rhea" id="RHEA:29827"/>
        <dbReference type="ChEBI" id="CHEBI:18420"/>
    </reaction>
</comment>
<dbReference type="GO" id="GO:0015087">
    <property type="term" value="F:cobalt ion transmembrane transporter activity"/>
    <property type="evidence" value="ECO:0007669"/>
    <property type="project" value="TreeGrafter"/>
</dbReference>
<evidence type="ECO:0000256" key="12">
    <source>
        <dbReference type="ARBA" id="ARBA00034269"/>
    </source>
</evidence>
<evidence type="ECO:0000256" key="2">
    <source>
        <dbReference type="ARBA" id="ARBA00009765"/>
    </source>
</evidence>
<evidence type="ECO:0000256" key="1">
    <source>
        <dbReference type="ARBA" id="ARBA00004429"/>
    </source>
</evidence>
<organism evidence="14 15">
    <name type="scientific">Pseudofulvimonas gallinarii</name>
    <dbReference type="NCBI Taxonomy" id="634155"/>
    <lineage>
        <taxon>Bacteria</taxon>
        <taxon>Pseudomonadati</taxon>
        <taxon>Pseudomonadota</taxon>
        <taxon>Gammaproteobacteria</taxon>
        <taxon>Lysobacterales</taxon>
        <taxon>Rhodanobacteraceae</taxon>
        <taxon>Pseudofulvimonas</taxon>
    </lineage>
</organism>
<comment type="caution">
    <text evidence="14">The sequence shown here is derived from an EMBL/GenBank/DDBJ whole genome shotgun (WGS) entry which is preliminary data.</text>
</comment>
<proteinExistence type="inferred from homology"/>
<evidence type="ECO:0000256" key="8">
    <source>
        <dbReference type="ARBA" id="ARBA00022842"/>
    </source>
</evidence>
<keyword evidence="4" id="KW-0813">Transport</keyword>
<dbReference type="GO" id="GO:0005886">
    <property type="term" value="C:plasma membrane"/>
    <property type="evidence" value="ECO:0007669"/>
    <property type="project" value="UniProtKB-SubCell"/>
</dbReference>
<evidence type="ECO:0000256" key="11">
    <source>
        <dbReference type="ARBA" id="ARBA00023136"/>
    </source>
</evidence>
<dbReference type="GO" id="GO:0015095">
    <property type="term" value="F:magnesium ion transmembrane transporter activity"/>
    <property type="evidence" value="ECO:0007669"/>
    <property type="project" value="TreeGrafter"/>
</dbReference>
<dbReference type="CDD" id="cd12837">
    <property type="entry name" value="EcCorA-like_u1"/>
    <property type="match status" value="1"/>
</dbReference>
<evidence type="ECO:0000313" key="15">
    <source>
        <dbReference type="Proteomes" id="UP000294599"/>
    </source>
</evidence>
<evidence type="ECO:0000256" key="13">
    <source>
        <dbReference type="SAM" id="Phobius"/>
    </source>
</evidence>
<evidence type="ECO:0000256" key="3">
    <source>
        <dbReference type="ARBA" id="ARBA00019439"/>
    </source>
</evidence>
<evidence type="ECO:0000256" key="9">
    <source>
        <dbReference type="ARBA" id="ARBA00022989"/>
    </source>
</evidence>
<feature type="transmembrane region" description="Helical" evidence="13">
    <location>
        <begin position="296"/>
        <end position="316"/>
    </location>
</feature>
<dbReference type="Pfam" id="PF01544">
    <property type="entry name" value="CorA"/>
    <property type="match status" value="1"/>
</dbReference>
<sequence>MLTCHIEEHGRLRPSSDTTALDAPNMMWIDLNSPDEDERKRVEAHTGLAIPTLAEMQEIEVSSRLYSEDGALFMTAPLVAQVEAGDPVSAPVTFIVTPGVFVTLRHTEPKAFRLFAQQAQRSALPDTHPHGIFLSLLETIVDRFADVLELISGDADRISNEVFRADEIADERPLETLLKATGRCGELTSKLRESIAACLRMLTWFGHPQNGYIRDEGVRERVRTLGRDLASLGDHTNFQTSKIQFLLDATLGRINIEQTKIIKIFSVAAAAFLPPTLIASIYGMNFQRMPELEWSFGYPLAIAAMLASAVLPLWYFKRKGWL</sequence>
<keyword evidence="15" id="KW-1185">Reference proteome</keyword>
<evidence type="ECO:0000256" key="10">
    <source>
        <dbReference type="ARBA" id="ARBA00023065"/>
    </source>
</evidence>
<dbReference type="SUPFAM" id="SSF143865">
    <property type="entry name" value="CorA soluble domain-like"/>
    <property type="match status" value="1"/>
</dbReference>
<comment type="subcellular location">
    <subcellularLocation>
        <location evidence="1">Cell inner membrane</location>
        <topology evidence="1">Multi-pass membrane protein</topology>
    </subcellularLocation>
</comment>
<dbReference type="Gene3D" id="3.30.460.20">
    <property type="entry name" value="CorA soluble domain-like"/>
    <property type="match status" value="1"/>
</dbReference>
<evidence type="ECO:0000256" key="5">
    <source>
        <dbReference type="ARBA" id="ARBA00022475"/>
    </source>
</evidence>
<keyword evidence="8" id="KW-0460">Magnesium</keyword>
<dbReference type="InterPro" id="IPR050829">
    <property type="entry name" value="CorA_MIT"/>
</dbReference>
<keyword evidence="6" id="KW-0997">Cell inner membrane</keyword>
<keyword evidence="10" id="KW-0406">Ion transport</keyword>
<feature type="transmembrane region" description="Helical" evidence="13">
    <location>
        <begin position="261"/>
        <end position="284"/>
    </location>
</feature>